<keyword evidence="2 6" id="KW-0808">Transferase</keyword>
<comment type="caution">
    <text evidence="4">Lacks conserved residue(s) required for the propagation of feature annotation.</text>
</comment>
<evidence type="ECO:0000256" key="1">
    <source>
        <dbReference type="ARBA" id="ARBA00012928"/>
    </source>
</evidence>
<dbReference type="InterPro" id="IPR050134">
    <property type="entry name" value="NAD-dep_sirtuin_deacylases"/>
</dbReference>
<dbReference type="EC" id="2.3.1.286" evidence="1"/>
<dbReference type="PANTHER" id="PTHR11085:SF10">
    <property type="entry name" value="NAD-DEPENDENT PROTEIN DEACYLASE SIRTUIN-5, MITOCHONDRIAL-RELATED"/>
    <property type="match status" value="1"/>
</dbReference>
<evidence type="ECO:0000256" key="2">
    <source>
        <dbReference type="ARBA" id="ARBA00022679"/>
    </source>
</evidence>
<dbReference type="RefSeq" id="WP_353897862.1">
    <property type="nucleotide sequence ID" value="NZ_JBEVCJ010000043.1"/>
</dbReference>
<evidence type="ECO:0000313" key="7">
    <source>
        <dbReference type="Proteomes" id="UP001548189"/>
    </source>
</evidence>
<evidence type="ECO:0000259" key="5">
    <source>
        <dbReference type="PROSITE" id="PS50305"/>
    </source>
</evidence>
<feature type="domain" description="Deacetylase sirtuin-type" evidence="5">
    <location>
        <begin position="1"/>
        <end position="280"/>
    </location>
</feature>
<gene>
    <name evidence="6" type="ORF">ABVT43_19210</name>
</gene>
<dbReference type="InterPro" id="IPR026590">
    <property type="entry name" value="Ssirtuin_cat_dom"/>
</dbReference>
<proteinExistence type="predicted"/>
<accession>A0ABV2BZC6</accession>
<keyword evidence="3" id="KW-0520">NAD</keyword>
<protein>
    <recommendedName>
        <fullName evidence="1">protein acetyllysine N-acetyltransferase</fullName>
        <ecNumber evidence="1">2.3.1.286</ecNumber>
    </recommendedName>
</protein>
<dbReference type="PANTHER" id="PTHR11085">
    <property type="entry name" value="NAD-DEPENDENT PROTEIN DEACYLASE SIRTUIN-5, MITOCHONDRIAL-RELATED"/>
    <property type="match status" value="1"/>
</dbReference>
<dbReference type="GO" id="GO:0034979">
    <property type="term" value="F:NAD-dependent protein lysine deacetylase activity"/>
    <property type="evidence" value="ECO:0007669"/>
    <property type="project" value="UniProtKB-EC"/>
</dbReference>
<dbReference type="EMBL" id="JBEVCJ010000043">
    <property type="protein sequence ID" value="MET1257278.1"/>
    <property type="molecule type" value="Genomic_DNA"/>
</dbReference>
<sequence>MRINRQTLESIVKAIYQADSLIIGAGAGMGVDSGLPDFRGQSGFWKAYPALAKEKLDFTQIANPQAFRHNPALAWGFYGHRLNLYRQIKPHQGFSILKKIGEQLANGYQVFTSNVDGHFSVAQFAREAIYECHGSIHYLQCSQACKDEIWPAADLIIETDDLQCLATSKLPTCHHCGAVARPNILMFDDYYWNATRSERQVKNLSANLAAYTRPVIIECGAGKAIPTVRYFCEKQKGTLIRINVRESDIADNKGFAIAEGALSALTQIDQALDQAGFYSR</sequence>
<evidence type="ECO:0000313" key="6">
    <source>
        <dbReference type="EMBL" id="MET1257278.1"/>
    </source>
</evidence>
<dbReference type="SUPFAM" id="SSF52467">
    <property type="entry name" value="DHS-like NAD/FAD-binding domain"/>
    <property type="match status" value="1"/>
</dbReference>
<dbReference type="Gene3D" id="3.30.1600.10">
    <property type="entry name" value="SIR2/SIRT2 'Small Domain"/>
    <property type="match status" value="1"/>
</dbReference>
<keyword evidence="7" id="KW-1185">Reference proteome</keyword>
<dbReference type="CDD" id="cd00296">
    <property type="entry name" value="SIR2"/>
    <property type="match status" value="1"/>
</dbReference>
<dbReference type="InterPro" id="IPR029035">
    <property type="entry name" value="DHS-like_NAD/FAD-binding_dom"/>
</dbReference>
<name>A0ABV2BZC6_9GAMM</name>
<evidence type="ECO:0000256" key="4">
    <source>
        <dbReference type="PROSITE-ProRule" id="PRU00236"/>
    </source>
</evidence>
<organism evidence="6 7">
    <name type="scientific">Aliikangiella maris</name>
    <dbReference type="NCBI Taxonomy" id="3162458"/>
    <lineage>
        <taxon>Bacteria</taxon>
        <taxon>Pseudomonadati</taxon>
        <taxon>Pseudomonadota</taxon>
        <taxon>Gammaproteobacteria</taxon>
        <taxon>Oceanospirillales</taxon>
        <taxon>Pleioneaceae</taxon>
        <taxon>Aliikangiella</taxon>
    </lineage>
</organism>
<evidence type="ECO:0000256" key="3">
    <source>
        <dbReference type="ARBA" id="ARBA00023027"/>
    </source>
</evidence>
<keyword evidence="6" id="KW-0012">Acyltransferase</keyword>
<reference evidence="6 7" key="1">
    <citation type="submission" date="2024-06" db="EMBL/GenBank/DDBJ databases">
        <authorList>
            <person name="Li F."/>
        </authorList>
    </citation>
    <scope>NUCLEOTIDE SEQUENCE [LARGE SCALE GENOMIC DNA]</scope>
    <source>
        <strain evidence="6 7">GXAS 311</strain>
    </source>
</reference>
<dbReference type="InterPro" id="IPR026591">
    <property type="entry name" value="Sirtuin_cat_small_dom_sf"/>
</dbReference>
<dbReference type="PROSITE" id="PS50305">
    <property type="entry name" value="SIRTUIN"/>
    <property type="match status" value="1"/>
</dbReference>
<dbReference type="Pfam" id="PF02146">
    <property type="entry name" value="SIR2"/>
    <property type="match status" value="1"/>
</dbReference>
<dbReference type="Gene3D" id="3.40.50.1220">
    <property type="entry name" value="TPP-binding domain"/>
    <property type="match status" value="1"/>
</dbReference>
<dbReference type="Proteomes" id="UP001548189">
    <property type="component" value="Unassembled WGS sequence"/>
</dbReference>
<dbReference type="InterPro" id="IPR003000">
    <property type="entry name" value="Sirtuin"/>
</dbReference>
<comment type="caution">
    <text evidence="6">The sequence shown here is derived from an EMBL/GenBank/DDBJ whole genome shotgun (WGS) entry which is preliminary data.</text>
</comment>